<evidence type="ECO:0000313" key="8">
    <source>
        <dbReference type="Proteomes" id="UP000614601"/>
    </source>
</evidence>
<dbReference type="PROSITE" id="PS51864">
    <property type="entry name" value="ASTACIN"/>
    <property type="match status" value="1"/>
</dbReference>
<proteinExistence type="predicted"/>
<keyword evidence="2 3" id="KW-0479">Metal-binding</keyword>
<dbReference type="AlphaFoldDB" id="A0A811JTF5"/>
<name>A0A811JTF5_9BILA</name>
<dbReference type="GO" id="GO:0008270">
    <property type="term" value="F:zinc ion binding"/>
    <property type="evidence" value="ECO:0007669"/>
    <property type="project" value="UniProtKB-UniRule"/>
</dbReference>
<keyword evidence="1" id="KW-1015">Disulfide bond</keyword>
<dbReference type="InterPro" id="IPR034035">
    <property type="entry name" value="Astacin-like_dom"/>
</dbReference>
<keyword evidence="2 3" id="KW-0862">Zinc</keyword>
<comment type="cofactor">
    <cofactor evidence="2 3">
        <name>Zn(2+)</name>
        <dbReference type="ChEBI" id="CHEBI:29105"/>
    </cofactor>
    <text evidence="2 3">Binds 1 zinc ion per subunit.</text>
</comment>
<feature type="compositionally biased region" description="Basic and acidic residues" evidence="4">
    <location>
        <begin position="706"/>
        <end position="716"/>
    </location>
</feature>
<keyword evidence="5" id="KW-0812">Transmembrane</keyword>
<dbReference type="EC" id="3.4.24.-" evidence="3"/>
<feature type="region of interest" description="Disordered" evidence="4">
    <location>
        <begin position="664"/>
        <end position="733"/>
    </location>
</feature>
<evidence type="ECO:0000256" key="5">
    <source>
        <dbReference type="SAM" id="Phobius"/>
    </source>
</evidence>
<keyword evidence="3" id="KW-0732">Signal</keyword>
<evidence type="ECO:0000313" key="7">
    <source>
        <dbReference type="EMBL" id="CAD5206418.1"/>
    </source>
</evidence>
<accession>A0A811JTF5</accession>
<dbReference type="CDD" id="cd04280">
    <property type="entry name" value="ZnMc_astacin_like"/>
    <property type="match status" value="1"/>
</dbReference>
<dbReference type="OrthoDB" id="7721051at2759"/>
<dbReference type="InterPro" id="IPR001506">
    <property type="entry name" value="Peptidase_M12A"/>
</dbReference>
<evidence type="ECO:0000259" key="6">
    <source>
        <dbReference type="PROSITE" id="PS51864"/>
    </source>
</evidence>
<dbReference type="EMBL" id="CAJFDH010000001">
    <property type="protein sequence ID" value="CAD5206418.1"/>
    <property type="molecule type" value="Genomic_DNA"/>
</dbReference>
<evidence type="ECO:0000256" key="2">
    <source>
        <dbReference type="PROSITE-ProRule" id="PRU01211"/>
    </source>
</evidence>
<gene>
    <name evidence="7" type="ORF">BOKJ2_LOCUS1102</name>
</gene>
<feature type="signal peptide" evidence="3">
    <location>
        <begin position="1"/>
        <end position="16"/>
    </location>
</feature>
<keyword evidence="2 3" id="KW-0378">Hydrolase</keyword>
<evidence type="ECO:0000256" key="4">
    <source>
        <dbReference type="SAM" id="MobiDB-lite"/>
    </source>
</evidence>
<dbReference type="GO" id="GO:0006508">
    <property type="term" value="P:proteolysis"/>
    <property type="evidence" value="ECO:0007669"/>
    <property type="project" value="UniProtKB-KW"/>
</dbReference>
<comment type="caution">
    <text evidence="2">Lacks conserved residue(s) required for the propagation of feature annotation.</text>
</comment>
<dbReference type="Gene3D" id="3.40.390.10">
    <property type="entry name" value="Collagenase (Catalytic Domain)"/>
    <property type="match status" value="1"/>
</dbReference>
<feature type="domain" description="Peptidase M12A" evidence="6">
    <location>
        <begin position="47"/>
        <end position="256"/>
    </location>
</feature>
<feature type="binding site" evidence="2">
    <location>
        <position position="151"/>
    </location>
    <ligand>
        <name>Zn(2+)</name>
        <dbReference type="ChEBI" id="CHEBI:29105"/>
        <note>catalytic</note>
    </ligand>
</feature>
<sequence>MLTELLVLVLVVAVDSKRGTRIDLYKQHGGDILQMKPGKSIWGKMRNALPTNSLNRWTEYRDDNRNYVLPFTISGKFDPEERTIIFGAMRALERNTCLKFKRRERERDYIDIRNESNEGCYTSVGRHRGKNIVMLEANNVATCAEHDIVIHEFMHTIGLWHEHMRYDRDKYIKVHFDNIEPMFYSQFEKIGKQESTTYGVEYDYRSVMHYSKDAFAEQPGAITMETKDNSMQDIIGRVNDASPSDYIKICSIYKCGKCMGKPFGKRKNKPKSNPEGTRSSGETKKDERSCGDSFFCSQLLKEQPKEAICNMEAYKRWCCASCTWYVEVMIAKIAWLLVTVICISRADDHQSKCHDRCERLFHRSLQRIGEDVKHIREALQVHLKSDQSKSICWKFTDYDDCLRLCGNSKAYDKSSKVNTERDGIRRKCRRITATSPYQKHFRCVHRYHNFMQVRCSSFAQEATKYRVMSKRAKNNYTKGVTRDVLTQETCRHLHYHSMCLANAVFGYCPDADELFNRFTMRDYFLSYVVPEDDVVFTDRLLDYCQLYDFQKMAKDFFDSTKSTTKRALPHSNNVYVTHPMTMPFTTNANEVSKHTTTLFDSEEDLQDIPPNFHYSSAKYPKRYSDARSNDIYRTTNRARTEDIDSIDLITKPVSIDFSFESDVPEYTTHPYNNQQPVTHPQHRQKNNQGYRNQHNNGYSNQPNHVTHPDQGTDHVTRPNSYKHNPHSSYINQGVTRRPGYAPDGTYLQNQIAQNPEDQQVQTQVTWPDTHPTMLTIDQVIARGDHKKGVIPSVPPAHKENYNSDEDTIDKKQLDDQIAKIKGLQQIEDDDEYDDDGPLLPFSKVHITNIKSHDDVTSDRDKFFVRQGTGRPYEDDEDYADFGQMEPVQATTLGDVFRSAISTALNPSGKLPAHHTREQANTVLLLMVAYTIFFVAALIILISLIITMVMRRKRQAYQTYIVKKPLKY</sequence>
<dbReference type="Proteomes" id="UP000783686">
    <property type="component" value="Unassembled WGS sequence"/>
</dbReference>
<keyword evidence="2 3" id="KW-0482">Metalloprotease</keyword>
<comment type="caution">
    <text evidence="7">The sequence shown here is derived from an EMBL/GenBank/DDBJ whole genome shotgun (WGS) entry which is preliminary data.</text>
</comment>
<feature type="binding site" evidence="2">
    <location>
        <position position="155"/>
    </location>
    <ligand>
        <name>Zn(2+)</name>
        <dbReference type="ChEBI" id="CHEBI:29105"/>
        <note>catalytic</note>
    </ligand>
</feature>
<keyword evidence="5" id="KW-1133">Transmembrane helix</keyword>
<dbReference type="InterPro" id="IPR024079">
    <property type="entry name" value="MetalloPept_cat_dom_sf"/>
</dbReference>
<feature type="transmembrane region" description="Helical" evidence="5">
    <location>
        <begin position="922"/>
        <end position="945"/>
    </location>
</feature>
<feature type="active site" evidence="2">
    <location>
        <position position="152"/>
    </location>
</feature>
<keyword evidence="2 3" id="KW-0645">Protease</keyword>
<dbReference type="SUPFAM" id="SSF55486">
    <property type="entry name" value="Metalloproteases ('zincins'), catalytic domain"/>
    <property type="match status" value="1"/>
</dbReference>
<dbReference type="GO" id="GO:0004222">
    <property type="term" value="F:metalloendopeptidase activity"/>
    <property type="evidence" value="ECO:0007669"/>
    <property type="project" value="UniProtKB-UniRule"/>
</dbReference>
<reference evidence="7" key="1">
    <citation type="submission" date="2020-09" db="EMBL/GenBank/DDBJ databases">
        <authorList>
            <person name="Kikuchi T."/>
        </authorList>
    </citation>
    <scope>NUCLEOTIDE SEQUENCE</scope>
    <source>
        <strain evidence="7">SH1</strain>
    </source>
</reference>
<dbReference type="Pfam" id="PF01400">
    <property type="entry name" value="Astacin"/>
    <property type="match status" value="1"/>
</dbReference>
<dbReference type="SMART" id="SM00235">
    <property type="entry name" value="ZnMc"/>
    <property type="match status" value="1"/>
</dbReference>
<feature type="binding site" evidence="2">
    <location>
        <position position="161"/>
    </location>
    <ligand>
        <name>Zn(2+)</name>
        <dbReference type="ChEBI" id="CHEBI:29105"/>
        <note>catalytic</note>
    </ligand>
</feature>
<feature type="compositionally biased region" description="Polar residues" evidence="4">
    <location>
        <begin position="669"/>
        <end position="678"/>
    </location>
</feature>
<keyword evidence="5" id="KW-0472">Membrane</keyword>
<protein>
    <recommendedName>
        <fullName evidence="3">Metalloendopeptidase</fullName>
        <ecNumber evidence="3">3.4.24.-</ecNumber>
    </recommendedName>
</protein>
<dbReference type="EMBL" id="CAJFCW020000001">
    <property type="protein sequence ID" value="CAG9081694.1"/>
    <property type="molecule type" value="Genomic_DNA"/>
</dbReference>
<dbReference type="PANTHER" id="PTHR10127">
    <property type="entry name" value="DISCOIDIN, CUB, EGF, LAMININ , AND ZINC METALLOPROTEASE DOMAIN CONTAINING"/>
    <property type="match status" value="1"/>
</dbReference>
<evidence type="ECO:0000256" key="3">
    <source>
        <dbReference type="RuleBase" id="RU361183"/>
    </source>
</evidence>
<organism evidence="7 8">
    <name type="scientific">Bursaphelenchus okinawaensis</name>
    <dbReference type="NCBI Taxonomy" id="465554"/>
    <lineage>
        <taxon>Eukaryota</taxon>
        <taxon>Metazoa</taxon>
        <taxon>Ecdysozoa</taxon>
        <taxon>Nematoda</taxon>
        <taxon>Chromadorea</taxon>
        <taxon>Rhabditida</taxon>
        <taxon>Tylenchina</taxon>
        <taxon>Tylenchomorpha</taxon>
        <taxon>Aphelenchoidea</taxon>
        <taxon>Aphelenchoididae</taxon>
        <taxon>Bursaphelenchus</taxon>
    </lineage>
</organism>
<evidence type="ECO:0000256" key="1">
    <source>
        <dbReference type="ARBA" id="ARBA00023157"/>
    </source>
</evidence>
<keyword evidence="8" id="KW-1185">Reference proteome</keyword>
<dbReference type="PANTHER" id="PTHR10127:SF880">
    <property type="entry name" value="ZINC METALLOPROTEINASE NAS-5"/>
    <property type="match status" value="1"/>
</dbReference>
<feature type="compositionally biased region" description="Polar residues" evidence="4">
    <location>
        <begin position="717"/>
        <end position="733"/>
    </location>
</feature>
<dbReference type="InterPro" id="IPR006026">
    <property type="entry name" value="Peptidase_Metallo"/>
</dbReference>
<feature type="region of interest" description="Disordered" evidence="4">
    <location>
        <begin position="265"/>
        <end position="289"/>
    </location>
</feature>
<dbReference type="Proteomes" id="UP000614601">
    <property type="component" value="Unassembled WGS sequence"/>
</dbReference>
<dbReference type="PRINTS" id="PR00480">
    <property type="entry name" value="ASTACIN"/>
</dbReference>
<feature type="chain" id="PRO_5035956929" description="Metalloendopeptidase" evidence="3">
    <location>
        <begin position="17"/>
        <end position="967"/>
    </location>
</feature>
<feature type="compositionally biased region" description="Polar residues" evidence="4">
    <location>
        <begin position="686"/>
        <end position="704"/>
    </location>
</feature>